<evidence type="ECO:0000259" key="11">
    <source>
        <dbReference type="PROSITE" id="PS50853"/>
    </source>
</evidence>
<evidence type="ECO:0000256" key="3">
    <source>
        <dbReference type="ARBA" id="ARBA00022525"/>
    </source>
</evidence>
<dbReference type="GO" id="GO:0005576">
    <property type="term" value="C:extracellular region"/>
    <property type="evidence" value="ECO:0007669"/>
    <property type="project" value="UniProtKB-SubCell"/>
</dbReference>
<organism evidence="12 13">
    <name type="scientific">Coregonus suidteri</name>
    <dbReference type="NCBI Taxonomy" id="861788"/>
    <lineage>
        <taxon>Eukaryota</taxon>
        <taxon>Metazoa</taxon>
        <taxon>Chordata</taxon>
        <taxon>Craniata</taxon>
        <taxon>Vertebrata</taxon>
        <taxon>Euteleostomi</taxon>
        <taxon>Actinopterygii</taxon>
        <taxon>Neopterygii</taxon>
        <taxon>Teleostei</taxon>
        <taxon>Protacanthopterygii</taxon>
        <taxon>Salmoniformes</taxon>
        <taxon>Salmonidae</taxon>
        <taxon>Coregoninae</taxon>
        <taxon>Coregonus</taxon>
    </lineage>
</organism>
<feature type="domain" description="Fibronectin type-III" evidence="11">
    <location>
        <begin position="32"/>
        <end position="123"/>
    </location>
</feature>
<dbReference type="EMBL" id="JAGTTL010000002">
    <property type="protein sequence ID" value="KAK6327954.1"/>
    <property type="molecule type" value="Genomic_DNA"/>
</dbReference>
<evidence type="ECO:0000256" key="6">
    <source>
        <dbReference type="ARBA" id="ARBA00023136"/>
    </source>
</evidence>
<dbReference type="FunFam" id="2.60.40.10:FF:000117">
    <property type="entry name" value="Fibronectin type III domain containing 5"/>
    <property type="match status" value="1"/>
</dbReference>
<keyword evidence="10" id="KW-0732">Signal</keyword>
<dbReference type="Proteomes" id="UP001356427">
    <property type="component" value="Unassembled WGS sequence"/>
</dbReference>
<dbReference type="SUPFAM" id="SSF49265">
    <property type="entry name" value="Fibronectin type III"/>
    <property type="match status" value="1"/>
</dbReference>
<dbReference type="InterPro" id="IPR036116">
    <property type="entry name" value="FN3_sf"/>
</dbReference>
<dbReference type="GO" id="GO:0005886">
    <property type="term" value="C:plasma membrane"/>
    <property type="evidence" value="ECO:0007669"/>
    <property type="project" value="TreeGrafter"/>
</dbReference>
<keyword evidence="13" id="KW-1185">Reference proteome</keyword>
<feature type="chain" id="PRO_5042889005" description="Fibronectin type-III domain-containing protein" evidence="10">
    <location>
        <begin position="26"/>
        <end position="259"/>
    </location>
</feature>
<evidence type="ECO:0000256" key="1">
    <source>
        <dbReference type="ARBA" id="ARBA00004167"/>
    </source>
</evidence>
<protein>
    <recommendedName>
        <fullName evidence="11">Fibronectin type-III domain-containing protein</fullName>
    </recommendedName>
</protein>
<dbReference type="Pfam" id="PF00041">
    <property type="entry name" value="fn3"/>
    <property type="match status" value="1"/>
</dbReference>
<feature type="signal peptide" evidence="10">
    <location>
        <begin position="1"/>
        <end position="25"/>
    </location>
</feature>
<feature type="transmembrane region" description="Helical" evidence="9">
    <location>
        <begin position="151"/>
        <end position="169"/>
    </location>
</feature>
<evidence type="ECO:0000256" key="8">
    <source>
        <dbReference type="SAM" id="MobiDB-lite"/>
    </source>
</evidence>
<dbReference type="InterPro" id="IPR052120">
    <property type="entry name" value="FNDC_type_III_4/5"/>
</dbReference>
<feature type="region of interest" description="Disordered" evidence="8">
    <location>
        <begin position="105"/>
        <end position="135"/>
    </location>
</feature>
<evidence type="ECO:0000256" key="9">
    <source>
        <dbReference type="SAM" id="Phobius"/>
    </source>
</evidence>
<dbReference type="PROSITE" id="PS50853">
    <property type="entry name" value="FN3"/>
    <property type="match status" value="1"/>
</dbReference>
<dbReference type="Pfam" id="PF16066">
    <property type="entry name" value="DUF4808"/>
    <property type="match status" value="1"/>
</dbReference>
<comment type="subcellular location">
    <subcellularLocation>
        <location evidence="1">Membrane</location>
        <topology evidence="1">Single-pass membrane protein</topology>
    </subcellularLocation>
    <subcellularLocation>
        <location evidence="2">Secreted</location>
    </subcellularLocation>
</comment>
<evidence type="ECO:0000256" key="4">
    <source>
        <dbReference type="ARBA" id="ARBA00022692"/>
    </source>
</evidence>
<evidence type="ECO:0000256" key="5">
    <source>
        <dbReference type="ARBA" id="ARBA00022989"/>
    </source>
</evidence>
<dbReference type="AlphaFoldDB" id="A0AAN8MCD8"/>
<dbReference type="PANTHER" id="PTHR14470">
    <property type="entry name" value="FIBRONECTIN TYPE III DOMAIN-CONTAINING PROTEIN"/>
    <property type="match status" value="1"/>
</dbReference>
<keyword evidence="4 9" id="KW-0812">Transmembrane</keyword>
<reference evidence="12 13" key="1">
    <citation type="submission" date="2021-04" db="EMBL/GenBank/DDBJ databases">
        <authorList>
            <person name="De Guttry C."/>
            <person name="Zahm M."/>
            <person name="Klopp C."/>
            <person name="Cabau C."/>
            <person name="Louis A."/>
            <person name="Berthelot C."/>
            <person name="Parey E."/>
            <person name="Roest Crollius H."/>
            <person name="Montfort J."/>
            <person name="Robinson-Rechavi M."/>
            <person name="Bucao C."/>
            <person name="Bouchez O."/>
            <person name="Gislard M."/>
            <person name="Lluch J."/>
            <person name="Milhes M."/>
            <person name="Lampietro C."/>
            <person name="Lopez Roques C."/>
            <person name="Donnadieu C."/>
            <person name="Braasch I."/>
            <person name="Desvignes T."/>
            <person name="Postlethwait J."/>
            <person name="Bobe J."/>
            <person name="Wedekind C."/>
            <person name="Guiguen Y."/>
        </authorList>
    </citation>
    <scope>NUCLEOTIDE SEQUENCE [LARGE SCALE GENOMIC DNA]</scope>
    <source>
        <strain evidence="12">Cs_M1</strain>
        <tissue evidence="12">Blood</tissue>
    </source>
</reference>
<dbReference type="CDD" id="cd00063">
    <property type="entry name" value="FN3"/>
    <property type="match status" value="1"/>
</dbReference>
<dbReference type="InterPro" id="IPR032073">
    <property type="entry name" value="FNDC5_C"/>
</dbReference>
<dbReference type="InterPro" id="IPR003961">
    <property type="entry name" value="FN3_dom"/>
</dbReference>
<dbReference type="PANTHER" id="PTHR14470:SF1">
    <property type="entry name" value="FIBRONECTIN TYPE III DOMAIN-CONTAINING PROTEIN 5"/>
    <property type="match status" value="1"/>
</dbReference>
<evidence type="ECO:0000313" key="12">
    <source>
        <dbReference type="EMBL" id="KAK6327954.1"/>
    </source>
</evidence>
<dbReference type="SMART" id="SM00060">
    <property type="entry name" value="FN3"/>
    <property type="match status" value="1"/>
</dbReference>
<keyword evidence="7" id="KW-0325">Glycoprotein</keyword>
<evidence type="ECO:0000256" key="7">
    <source>
        <dbReference type="ARBA" id="ARBA00023180"/>
    </source>
</evidence>
<evidence type="ECO:0000256" key="2">
    <source>
        <dbReference type="ARBA" id="ARBA00004613"/>
    </source>
</evidence>
<name>A0AAN8MCD8_9TELE</name>
<dbReference type="InterPro" id="IPR013783">
    <property type="entry name" value="Ig-like_fold"/>
</dbReference>
<feature type="region of interest" description="Disordered" evidence="8">
    <location>
        <begin position="204"/>
        <end position="259"/>
    </location>
</feature>
<keyword evidence="3" id="KW-0964">Secreted</keyword>
<keyword evidence="6 9" id="KW-0472">Membrane</keyword>
<proteinExistence type="predicted"/>
<accession>A0AAN8MCD8</accession>
<dbReference type="Gene3D" id="2.60.40.10">
    <property type="entry name" value="Immunoglobulins"/>
    <property type="match status" value="1"/>
</dbReference>
<gene>
    <name evidence="12" type="ORF">J4Q44_G00036000</name>
</gene>
<evidence type="ECO:0000313" key="13">
    <source>
        <dbReference type="Proteomes" id="UP001356427"/>
    </source>
</evidence>
<sequence>MGKQGFSAAALPLLVLGWLTVSVTAGDLALSAPVNVTIRELEANTAIVTWEILEGDPVIGFAITQQKKDVRMLRYIQEVNTTTRSCALWDLEEDTEYIVHVQSISMGGSSPPSDPVSFRTPRESEKLASTGPDEVNREEMEQAVQLRVGELIIIVVVLVMWAGVILLFCRQYDIIKDNEPNNNKDKAKTSSECMCVSLYPQHDDHHYDDDELSGSELRPLTPSPPPISTSETTAQPIPGNPAHNGPQPPIVQSGETEEV</sequence>
<keyword evidence="5 9" id="KW-1133">Transmembrane helix</keyword>
<comment type="caution">
    <text evidence="12">The sequence shown here is derived from an EMBL/GenBank/DDBJ whole genome shotgun (WGS) entry which is preliminary data.</text>
</comment>
<evidence type="ECO:0000256" key="10">
    <source>
        <dbReference type="SAM" id="SignalP"/>
    </source>
</evidence>